<evidence type="ECO:0000313" key="1">
    <source>
        <dbReference type="EMBL" id="EQD26648.1"/>
    </source>
</evidence>
<dbReference type="Gene3D" id="3.40.50.300">
    <property type="entry name" value="P-loop containing nucleotide triphosphate hydrolases"/>
    <property type="match status" value="1"/>
</dbReference>
<dbReference type="AlphaFoldDB" id="T0Y0Z6"/>
<reference evidence="1" key="1">
    <citation type="submission" date="2013-08" db="EMBL/GenBank/DDBJ databases">
        <authorList>
            <person name="Mendez C."/>
            <person name="Richter M."/>
            <person name="Ferrer M."/>
            <person name="Sanchez J."/>
        </authorList>
    </citation>
    <scope>NUCLEOTIDE SEQUENCE</scope>
</reference>
<dbReference type="InterPro" id="IPR027417">
    <property type="entry name" value="P-loop_NTPase"/>
</dbReference>
<proteinExistence type="predicted"/>
<comment type="caution">
    <text evidence="1">The sequence shown here is derived from an EMBL/GenBank/DDBJ whole genome shotgun (WGS) entry which is preliminary data.</text>
</comment>
<reference evidence="1" key="2">
    <citation type="journal article" date="2014" name="ISME J.">
        <title>Microbial stratification in low pH oxic and suboxic macroscopic growths along an acid mine drainage.</title>
        <authorList>
            <person name="Mendez-Garcia C."/>
            <person name="Mesa V."/>
            <person name="Sprenger R.R."/>
            <person name="Richter M."/>
            <person name="Diez M.S."/>
            <person name="Solano J."/>
            <person name="Bargiela R."/>
            <person name="Golyshina O.V."/>
            <person name="Manteca A."/>
            <person name="Ramos J.L."/>
            <person name="Gallego J.R."/>
            <person name="Llorente I."/>
            <person name="Martins Dos Santos V.A."/>
            <person name="Jensen O.N."/>
            <person name="Pelaez A.I."/>
            <person name="Sanchez J."/>
            <person name="Ferrer M."/>
        </authorList>
    </citation>
    <scope>NUCLEOTIDE SEQUENCE</scope>
</reference>
<organism evidence="1">
    <name type="scientific">mine drainage metagenome</name>
    <dbReference type="NCBI Taxonomy" id="410659"/>
    <lineage>
        <taxon>unclassified sequences</taxon>
        <taxon>metagenomes</taxon>
        <taxon>ecological metagenomes</taxon>
    </lineage>
</organism>
<accession>T0Y0Z6</accession>
<sequence length="54" mass="6065">MAKEREVNALVKRMQLTRLVLAHRPETLASADRVIVLQRGRAESLALRPQAEDG</sequence>
<name>T0Y0Z6_9ZZZZ</name>
<dbReference type="EMBL" id="AUZZ01011327">
    <property type="protein sequence ID" value="EQD26648.1"/>
    <property type="molecule type" value="Genomic_DNA"/>
</dbReference>
<protein>
    <submittedName>
        <fullName evidence="1">Uncharacterized protein</fullName>
    </submittedName>
</protein>
<gene>
    <name evidence="1" type="ORF">B2A_15554</name>
</gene>